<organism evidence="13 14">
    <name type="scientific">Linnemannia gamsii</name>
    <dbReference type="NCBI Taxonomy" id="64522"/>
    <lineage>
        <taxon>Eukaryota</taxon>
        <taxon>Fungi</taxon>
        <taxon>Fungi incertae sedis</taxon>
        <taxon>Mucoromycota</taxon>
        <taxon>Mortierellomycotina</taxon>
        <taxon>Mortierellomycetes</taxon>
        <taxon>Mortierellales</taxon>
        <taxon>Mortierellaceae</taxon>
        <taxon>Linnemannia</taxon>
    </lineage>
</organism>
<dbReference type="Proteomes" id="UP001194696">
    <property type="component" value="Unassembled WGS sequence"/>
</dbReference>
<dbReference type="InterPro" id="IPR023754">
    <property type="entry name" value="HemeA_Synthase_type2"/>
</dbReference>
<dbReference type="EMBL" id="JAAAIM010000590">
    <property type="protein sequence ID" value="KAG0286240.1"/>
    <property type="molecule type" value="Genomic_DNA"/>
</dbReference>
<evidence type="ECO:0000313" key="13">
    <source>
        <dbReference type="EMBL" id="KAG0286240.1"/>
    </source>
</evidence>
<dbReference type="PANTHER" id="PTHR23289:SF2">
    <property type="entry name" value="CYTOCHROME C OXIDASE ASSEMBLY PROTEIN COX15 HOMOLOG"/>
    <property type="match status" value="1"/>
</dbReference>
<evidence type="ECO:0000256" key="8">
    <source>
        <dbReference type="ARBA" id="ARBA00023133"/>
    </source>
</evidence>
<name>A0ABQ7JVV9_9FUNG</name>
<keyword evidence="8" id="KW-0350">Heme biosynthesis</keyword>
<evidence type="ECO:0000256" key="9">
    <source>
        <dbReference type="ARBA" id="ARBA00023136"/>
    </source>
</evidence>
<keyword evidence="9 12" id="KW-0472">Membrane</keyword>
<keyword evidence="6" id="KW-0560">Oxidoreductase</keyword>
<keyword evidence="4" id="KW-0479">Metal-binding</keyword>
<feature type="non-terminal residue" evidence="13">
    <location>
        <position position="1"/>
    </location>
</feature>
<evidence type="ECO:0000256" key="7">
    <source>
        <dbReference type="ARBA" id="ARBA00023004"/>
    </source>
</evidence>
<comment type="catalytic activity">
    <reaction evidence="11">
        <text>Fe(II)-heme o + 2 A + H2O = Fe(II)-heme a + 2 AH2</text>
        <dbReference type="Rhea" id="RHEA:63388"/>
        <dbReference type="ChEBI" id="CHEBI:13193"/>
        <dbReference type="ChEBI" id="CHEBI:15377"/>
        <dbReference type="ChEBI" id="CHEBI:17499"/>
        <dbReference type="ChEBI" id="CHEBI:60530"/>
        <dbReference type="ChEBI" id="CHEBI:61715"/>
        <dbReference type="EC" id="1.17.99.9"/>
    </reaction>
    <physiologicalReaction direction="left-to-right" evidence="11">
        <dbReference type="Rhea" id="RHEA:63389"/>
    </physiologicalReaction>
</comment>
<dbReference type="InterPro" id="IPR003780">
    <property type="entry name" value="COX15/CtaA_fam"/>
</dbReference>
<keyword evidence="5 12" id="KW-1133">Transmembrane helix</keyword>
<evidence type="ECO:0000256" key="11">
    <source>
        <dbReference type="ARBA" id="ARBA00048044"/>
    </source>
</evidence>
<evidence type="ECO:0000256" key="6">
    <source>
        <dbReference type="ARBA" id="ARBA00023002"/>
    </source>
</evidence>
<dbReference type="Pfam" id="PF02628">
    <property type="entry name" value="COX15-CtaA"/>
    <property type="match status" value="1"/>
</dbReference>
<comment type="caution">
    <text evidence="13">The sequence shown here is derived from an EMBL/GenBank/DDBJ whole genome shotgun (WGS) entry which is preliminary data.</text>
</comment>
<evidence type="ECO:0000256" key="3">
    <source>
        <dbReference type="ARBA" id="ARBA00022692"/>
    </source>
</evidence>
<evidence type="ECO:0000256" key="2">
    <source>
        <dbReference type="ARBA" id="ARBA00004141"/>
    </source>
</evidence>
<evidence type="ECO:0000256" key="1">
    <source>
        <dbReference type="ARBA" id="ARBA00001970"/>
    </source>
</evidence>
<keyword evidence="7" id="KW-0408">Iron</keyword>
<keyword evidence="3 12" id="KW-0812">Transmembrane</keyword>
<comment type="subcellular location">
    <subcellularLocation>
        <location evidence="2">Membrane</location>
        <topology evidence="2">Multi-pass membrane protein</topology>
    </subcellularLocation>
</comment>
<dbReference type="PANTHER" id="PTHR23289">
    <property type="entry name" value="CYTOCHROME C OXIDASE ASSEMBLY PROTEIN COX15"/>
    <property type="match status" value="1"/>
</dbReference>
<comment type="pathway">
    <text evidence="10">Porphyrin-containing compound metabolism; heme A biosynthesis; heme A from heme O: step 1/1.</text>
</comment>
<evidence type="ECO:0000256" key="10">
    <source>
        <dbReference type="ARBA" id="ARBA00044501"/>
    </source>
</evidence>
<gene>
    <name evidence="13" type="primary">COX15_2</name>
    <name evidence="13" type="ORF">BGZ96_009606</name>
</gene>
<evidence type="ECO:0000313" key="14">
    <source>
        <dbReference type="Proteomes" id="UP001194696"/>
    </source>
</evidence>
<feature type="transmembrane region" description="Helical" evidence="12">
    <location>
        <begin position="26"/>
        <end position="50"/>
    </location>
</feature>
<sequence>ATSTFTAVSALFLYSRNLPLPPQARLGVNLLMGVACCQVGLGIATLLYMVPVSLGTAHQAGSLTLLTSAMYLMHTLKKVPVLKKIPLK</sequence>
<proteinExistence type="predicted"/>
<accession>A0ABQ7JVV9</accession>
<keyword evidence="14" id="KW-1185">Reference proteome</keyword>
<evidence type="ECO:0000256" key="12">
    <source>
        <dbReference type="SAM" id="Phobius"/>
    </source>
</evidence>
<evidence type="ECO:0000256" key="5">
    <source>
        <dbReference type="ARBA" id="ARBA00022989"/>
    </source>
</evidence>
<comment type="cofactor">
    <cofactor evidence="1">
        <name>heme b</name>
        <dbReference type="ChEBI" id="CHEBI:60344"/>
    </cofactor>
</comment>
<protein>
    <submittedName>
        <fullName evidence="13">Cytochrome c oxidase assembly protein cox15</fullName>
    </submittedName>
</protein>
<reference evidence="13 14" key="1">
    <citation type="journal article" date="2020" name="Fungal Divers.">
        <title>Resolving the Mortierellaceae phylogeny through synthesis of multi-gene phylogenetics and phylogenomics.</title>
        <authorList>
            <person name="Vandepol N."/>
            <person name="Liber J."/>
            <person name="Desiro A."/>
            <person name="Na H."/>
            <person name="Kennedy M."/>
            <person name="Barry K."/>
            <person name="Grigoriev I.V."/>
            <person name="Miller A.N."/>
            <person name="O'Donnell K."/>
            <person name="Stajich J.E."/>
            <person name="Bonito G."/>
        </authorList>
    </citation>
    <scope>NUCLEOTIDE SEQUENCE [LARGE SCALE GENOMIC DNA]</scope>
    <source>
        <strain evidence="13 14">AD045</strain>
    </source>
</reference>
<evidence type="ECO:0000256" key="4">
    <source>
        <dbReference type="ARBA" id="ARBA00022723"/>
    </source>
</evidence>